<gene>
    <name evidence="2" type="ORF">FLAPXU55_00206</name>
</gene>
<organism evidence="2 3">
    <name type="scientific">Flavobacterium panici</name>
    <dbReference type="NCBI Taxonomy" id="2654843"/>
    <lineage>
        <taxon>Bacteria</taxon>
        <taxon>Pseudomonadati</taxon>
        <taxon>Bacteroidota</taxon>
        <taxon>Flavobacteriia</taxon>
        <taxon>Flavobacteriales</taxon>
        <taxon>Flavobacteriaceae</taxon>
        <taxon>Flavobacterium</taxon>
    </lineage>
</organism>
<proteinExistence type="predicted"/>
<protein>
    <submittedName>
        <fullName evidence="2">Uncharacterized protein</fullName>
    </submittedName>
</protein>
<feature type="signal peptide" evidence="1">
    <location>
        <begin position="1"/>
        <end position="18"/>
    </location>
</feature>
<dbReference type="RefSeq" id="WP_180856127.1">
    <property type="nucleotide sequence ID" value="NZ_CAIJDE010000017.1"/>
</dbReference>
<evidence type="ECO:0000313" key="2">
    <source>
        <dbReference type="EMBL" id="CAC9972530.1"/>
    </source>
</evidence>
<comment type="caution">
    <text evidence="2">The sequence shown here is derived from an EMBL/GenBank/DDBJ whole genome shotgun (WGS) entry which is preliminary data.</text>
</comment>
<dbReference type="EMBL" id="CAIJDE010000017">
    <property type="protein sequence ID" value="CAC9972530.1"/>
    <property type="molecule type" value="Genomic_DNA"/>
</dbReference>
<accession>A0A9N8IY82</accession>
<keyword evidence="3" id="KW-1185">Reference proteome</keyword>
<keyword evidence="1" id="KW-0732">Signal</keyword>
<name>A0A9N8IY82_9FLAO</name>
<dbReference type="Proteomes" id="UP000533639">
    <property type="component" value="Unassembled WGS sequence"/>
</dbReference>
<dbReference type="AlphaFoldDB" id="A0A9N8IY82"/>
<reference evidence="2 3" key="1">
    <citation type="submission" date="2020-06" db="EMBL/GenBank/DDBJ databases">
        <authorList>
            <person name="Criscuolo A."/>
        </authorList>
    </citation>
    <scope>NUCLEOTIDE SEQUENCE [LARGE SCALE GENOMIC DNA]</scope>
    <source>
        <strain evidence="2">PXU-55</strain>
    </source>
</reference>
<evidence type="ECO:0000313" key="3">
    <source>
        <dbReference type="Proteomes" id="UP000533639"/>
    </source>
</evidence>
<feature type="chain" id="PRO_5040399158" evidence="1">
    <location>
        <begin position="19"/>
        <end position="485"/>
    </location>
</feature>
<sequence>MKKLVLFLLLLSKSVLLSQTVLNSFPLNLNNPLEDGQILNIEDVKTHNIYVFAADDKKVNILKYNKSLFLTNQFTDSIKSVEKRSLIGCSINEDGNPLLYWSSQNLRNIRIVKYFLETKTSRSLNFDFPEGNEYIITSFQKNNNFYVLAKEKSQQHLLLYEFKNGNCEIKMFDFSSFKFQTEKGQNLTFNSLIRYYPIQKMELNDFNPLDKASNINKMYVLDDHIILTFDYSFQKTQVFDFNIKTLEITEKNFNQPASLKTSKTSNSFYNQNKLYQIKANSDEFLFDIKDFESGKVIKNISVSKNDTIRFKNSPLFLQTNNNKPQELKTTAKFLKQLADLSVGVSVLENRKNSYLTFGGYVEYIVSNFEYGQNDFYDAGNSYYSQNKMVFFDAVLNENNDFLTAVKSEPLAIDNIFYYLSTNKNVLLQNIIKLKDYSILSYYDDTQKQFIIRKFTDGFIREDNGNPIMNKSIFSKPASFGQIKTH</sequence>
<evidence type="ECO:0000256" key="1">
    <source>
        <dbReference type="SAM" id="SignalP"/>
    </source>
</evidence>